<evidence type="ECO:0000313" key="2">
    <source>
        <dbReference type="Proteomes" id="UP001239111"/>
    </source>
</evidence>
<reference evidence="1" key="1">
    <citation type="submission" date="2023-04" db="EMBL/GenBank/DDBJ databases">
        <title>A chromosome-level genome assembly of the parasitoid wasp Eretmocerus hayati.</title>
        <authorList>
            <person name="Zhong Y."/>
            <person name="Liu S."/>
            <person name="Liu Y."/>
        </authorList>
    </citation>
    <scope>NUCLEOTIDE SEQUENCE</scope>
    <source>
        <strain evidence="1">ZJU_SS_LIU_2023</strain>
    </source>
</reference>
<accession>A0ACC2PEN0</accession>
<comment type="caution">
    <text evidence="1">The sequence shown here is derived from an EMBL/GenBank/DDBJ whole genome shotgun (WGS) entry which is preliminary data.</text>
</comment>
<organism evidence="1 2">
    <name type="scientific">Eretmocerus hayati</name>
    <dbReference type="NCBI Taxonomy" id="131215"/>
    <lineage>
        <taxon>Eukaryota</taxon>
        <taxon>Metazoa</taxon>
        <taxon>Ecdysozoa</taxon>
        <taxon>Arthropoda</taxon>
        <taxon>Hexapoda</taxon>
        <taxon>Insecta</taxon>
        <taxon>Pterygota</taxon>
        <taxon>Neoptera</taxon>
        <taxon>Endopterygota</taxon>
        <taxon>Hymenoptera</taxon>
        <taxon>Apocrita</taxon>
        <taxon>Proctotrupomorpha</taxon>
        <taxon>Chalcidoidea</taxon>
        <taxon>Aphelinidae</taxon>
        <taxon>Aphelininae</taxon>
        <taxon>Eretmocerus</taxon>
    </lineage>
</organism>
<evidence type="ECO:0000313" key="1">
    <source>
        <dbReference type="EMBL" id="KAJ8681251.1"/>
    </source>
</evidence>
<name>A0ACC2PEN0_9HYME</name>
<sequence>MSYGRTYHINREQDRENHRERLKSRSRSSERRRLGGDNSRCSSSPFELNLRSPILGKYFSVPDLYRELAEIELDDSQPHVPVYTHFIVPEIQPVVRPKTPPVLKALRAEFAELQLPSKITKNKSEQLLRSRNSNHSHCPSNKSLY</sequence>
<gene>
    <name evidence="1" type="ORF">QAD02_017038</name>
</gene>
<dbReference type="EMBL" id="CM056742">
    <property type="protein sequence ID" value="KAJ8681251.1"/>
    <property type="molecule type" value="Genomic_DNA"/>
</dbReference>
<dbReference type="Proteomes" id="UP001239111">
    <property type="component" value="Chromosome 2"/>
</dbReference>
<protein>
    <submittedName>
        <fullName evidence="1">Uncharacterized protein</fullName>
    </submittedName>
</protein>
<keyword evidence="2" id="KW-1185">Reference proteome</keyword>
<proteinExistence type="predicted"/>